<dbReference type="AlphaFoldDB" id="A0A1H3Z0F2"/>
<dbReference type="PROSITE" id="PS50294">
    <property type="entry name" value="WD_REPEATS_REGION"/>
    <property type="match status" value="11"/>
</dbReference>
<dbReference type="InterPro" id="IPR027417">
    <property type="entry name" value="P-loop_NTPase"/>
</dbReference>
<evidence type="ECO:0000313" key="5">
    <source>
        <dbReference type="EMBL" id="SEA17130.1"/>
    </source>
</evidence>
<dbReference type="PROSITE" id="PS50082">
    <property type="entry name" value="WD_REPEATS_2"/>
    <property type="match status" value="13"/>
</dbReference>
<proteinExistence type="predicted"/>
<dbReference type="SUPFAM" id="SSF50998">
    <property type="entry name" value="Quinoprotein alcohol dehydrogenase-like"/>
    <property type="match status" value="1"/>
</dbReference>
<dbReference type="InterPro" id="IPR011047">
    <property type="entry name" value="Quinoprotein_ADH-like_sf"/>
</dbReference>
<dbReference type="InterPro" id="IPR015943">
    <property type="entry name" value="WD40/YVTN_repeat-like_dom_sf"/>
</dbReference>
<dbReference type="STRING" id="89524.SAMN05444370_103327"/>
<evidence type="ECO:0000256" key="2">
    <source>
        <dbReference type="ARBA" id="ARBA00022737"/>
    </source>
</evidence>
<dbReference type="PANTHER" id="PTHR19879">
    <property type="entry name" value="TRANSCRIPTION INITIATION FACTOR TFIID"/>
    <property type="match status" value="1"/>
</dbReference>
<dbReference type="InterPro" id="IPR019775">
    <property type="entry name" value="WD40_repeat_CS"/>
</dbReference>
<dbReference type="SMART" id="SM00320">
    <property type="entry name" value="WD40"/>
    <property type="match status" value="14"/>
</dbReference>
<feature type="repeat" description="WD" evidence="3">
    <location>
        <begin position="936"/>
        <end position="977"/>
    </location>
</feature>
<dbReference type="Proteomes" id="UP000198703">
    <property type="component" value="Unassembled WGS sequence"/>
</dbReference>
<dbReference type="Pfam" id="PF00400">
    <property type="entry name" value="WD40"/>
    <property type="match status" value="11"/>
</dbReference>
<dbReference type="PRINTS" id="PR00320">
    <property type="entry name" value="GPROTEINBRPT"/>
</dbReference>
<evidence type="ECO:0000313" key="6">
    <source>
        <dbReference type="Proteomes" id="UP000198703"/>
    </source>
</evidence>
<accession>A0A1H3Z0F2</accession>
<feature type="repeat" description="WD" evidence="3">
    <location>
        <begin position="1109"/>
        <end position="1150"/>
    </location>
</feature>
<dbReference type="PROSITE" id="PS00678">
    <property type="entry name" value="WD_REPEATS_1"/>
    <property type="match status" value="10"/>
</dbReference>
<protein>
    <submittedName>
        <fullName evidence="5">WD-40 repeat-containing protein</fullName>
    </submittedName>
</protein>
<dbReference type="SUPFAM" id="SSF52200">
    <property type="entry name" value="Toll/Interleukin receptor TIR domain"/>
    <property type="match status" value="1"/>
</dbReference>
<feature type="repeat" description="WD" evidence="3">
    <location>
        <begin position="852"/>
        <end position="893"/>
    </location>
</feature>
<dbReference type="Pfam" id="PF00931">
    <property type="entry name" value="NB-ARC"/>
    <property type="match status" value="1"/>
</dbReference>
<dbReference type="InterPro" id="IPR020472">
    <property type="entry name" value="WD40_PAC1"/>
</dbReference>
<dbReference type="InterPro" id="IPR002182">
    <property type="entry name" value="NB-ARC"/>
</dbReference>
<dbReference type="InterPro" id="IPR035897">
    <property type="entry name" value="Toll_tir_struct_dom_sf"/>
</dbReference>
<dbReference type="CDD" id="cd00200">
    <property type="entry name" value="WD40"/>
    <property type="match status" value="2"/>
</dbReference>
<feature type="repeat" description="WD" evidence="3">
    <location>
        <begin position="726"/>
        <end position="767"/>
    </location>
</feature>
<feature type="repeat" description="WD" evidence="3">
    <location>
        <begin position="768"/>
        <end position="809"/>
    </location>
</feature>
<dbReference type="PROSITE" id="PS50104">
    <property type="entry name" value="TIR"/>
    <property type="match status" value="1"/>
</dbReference>
<feature type="repeat" description="WD" evidence="3">
    <location>
        <begin position="894"/>
        <end position="935"/>
    </location>
</feature>
<dbReference type="EMBL" id="FNQM01000003">
    <property type="protein sequence ID" value="SEA17130.1"/>
    <property type="molecule type" value="Genomic_DNA"/>
</dbReference>
<feature type="repeat" description="WD" evidence="3">
    <location>
        <begin position="1151"/>
        <end position="1192"/>
    </location>
</feature>
<feature type="domain" description="TIR" evidence="4">
    <location>
        <begin position="7"/>
        <end position="136"/>
    </location>
</feature>
<dbReference type="Gene3D" id="3.40.50.300">
    <property type="entry name" value="P-loop containing nucleotide triphosphate hydrolases"/>
    <property type="match status" value="1"/>
</dbReference>
<dbReference type="InterPro" id="IPR001680">
    <property type="entry name" value="WD40_rpt"/>
</dbReference>
<dbReference type="GO" id="GO:0043531">
    <property type="term" value="F:ADP binding"/>
    <property type="evidence" value="ECO:0007669"/>
    <property type="project" value="InterPro"/>
</dbReference>
<reference evidence="5 6" key="1">
    <citation type="submission" date="2016-10" db="EMBL/GenBank/DDBJ databases">
        <authorList>
            <person name="de Groot N.N."/>
        </authorList>
    </citation>
    <scope>NUCLEOTIDE SEQUENCE [LARGE SCALE GENOMIC DNA]</scope>
    <source>
        <strain evidence="5 6">DSM 15345</strain>
    </source>
</reference>
<feature type="repeat" description="WD" evidence="3">
    <location>
        <begin position="978"/>
        <end position="1020"/>
    </location>
</feature>
<gene>
    <name evidence="5" type="ORF">SAMN05444370_103327</name>
</gene>
<keyword evidence="1 3" id="KW-0853">WD repeat</keyword>
<name>A0A1H3Z0F2_9RHOB</name>
<dbReference type="Gene3D" id="2.130.10.10">
    <property type="entry name" value="YVTN repeat-like/Quinoprotein amine dehydrogenase"/>
    <property type="match status" value="6"/>
</dbReference>
<feature type="repeat" description="WD" evidence="3">
    <location>
        <begin position="1067"/>
        <end position="1108"/>
    </location>
</feature>
<evidence type="ECO:0000256" key="1">
    <source>
        <dbReference type="ARBA" id="ARBA00022574"/>
    </source>
</evidence>
<dbReference type="PRINTS" id="PR00364">
    <property type="entry name" value="DISEASERSIST"/>
</dbReference>
<feature type="repeat" description="WD" evidence="3">
    <location>
        <begin position="684"/>
        <end position="725"/>
    </location>
</feature>
<dbReference type="Pfam" id="PF13676">
    <property type="entry name" value="TIR_2"/>
    <property type="match status" value="1"/>
</dbReference>
<dbReference type="SUPFAM" id="SSF82171">
    <property type="entry name" value="DPP6 N-terminal domain-like"/>
    <property type="match status" value="1"/>
</dbReference>
<feature type="repeat" description="WD" evidence="3">
    <location>
        <begin position="1032"/>
        <end position="1058"/>
    </location>
</feature>
<dbReference type="PANTHER" id="PTHR19879:SF9">
    <property type="entry name" value="TRANSCRIPTION INITIATION FACTOR TFIID SUBUNIT 5"/>
    <property type="match status" value="1"/>
</dbReference>
<dbReference type="SUPFAM" id="SSF52540">
    <property type="entry name" value="P-loop containing nucleoside triphosphate hydrolases"/>
    <property type="match status" value="1"/>
</dbReference>
<keyword evidence="2" id="KW-0677">Repeat</keyword>
<dbReference type="Gene3D" id="3.40.50.10140">
    <property type="entry name" value="Toll/interleukin-1 receptor homology (TIR) domain"/>
    <property type="match status" value="1"/>
</dbReference>
<keyword evidence="6" id="KW-1185">Reference proteome</keyword>
<organism evidence="5 6">
    <name type="scientific">Rubrimonas cliftonensis</name>
    <dbReference type="NCBI Taxonomy" id="89524"/>
    <lineage>
        <taxon>Bacteria</taxon>
        <taxon>Pseudomonadati</taxon>
        <taxon>Pseudomonadota</taxon>
        <taxon>Alphaproteobacteria</taxon>
        <taxon>Rhodobacterales</taxon>
        <taxon>Paracoccaceae</taxon>
        <taxon>Rubrimonas</taxon>
    </lineage>
</organism>
<evidence type="ECO:0000259" key="4">
    <source>
        <dbReference type="PROSITE" id="PS50104"/>
    </source>
</evidence>
<feature type="repeat" description="WD" evidence="3">
    <location>
        <begin position="642"/>
        <end position="683"/>
    </location>
</feature>
<feature type="repeat" description="WD" evidence="3">
    <location>
        <begin position="810"/>
        <end position="851"/>
    </location>
</feature>
<dbReference type="GO" id="GO:0007165">
    <property type="term" value="P:signal transduction"/>
    <property type="evidence" value="ECO:0007669"/>
    <property type="project" value="InterPro"/>
</dbReference>
<evidence type="ECO:0000256" key="3">
    <source>
        <dbReference type="PROSITE-ProRule" id="PRU00221"/>
    </source>
</evidence>
<sequence>MHGAADRAPRIFVSYARADGEALARDIHRRLTAEENLTVWLDRIDMAGGRDWWEQITGMLRSPMAEHLVLVLTPEAVRSLVVRREWRYALREGVRVTPVIDRANKPDRSQLPKMMQREHSNDPAVDEDWRRLVRLLEGPSGQMRVPFMAGDAPAGFVERPAAYAAVKHSLLDERGDAVAITAALRGAGGFGKTTLARALCHDDDVQEAYHHGVLWTTLGESPGDVVGRLNTLTRALAPEARLENDLDLAIAEWRKALDQRRCLIVIDDVWRRADLAPFLQGGPECARLVTTRDAGVLPGVAVARIPVDAMDETEAVALLARDLPPEKTALAAQLRALSETLGCWPLLLDLANARLRARIGKGADLAAALDHVEQGLDRKGVGAFDATNPEARSDAAAGSLDLSIEALIEDEGHQAALRLEALGVFVEDADVPIALATALWEREAGLDPFDGDTLLDRVDDLSFFVRFDRGVGVLRLHDVVRARLRQRLGPDRLRALDGVLAAAICARAGADWAALGTDAYAVAHLPAHLWGAGNEAGLDALLTDARWLGAALDAHRLAGAGCAPLVAAYGLHARTPAALGAARMIRSFAHELTEDGGRLVVPLLLGGVDDDALRTRWRAAALRPALLPMRATLAPAKSELLRLVHEDQVYSVAFSPDGARLATGSRDNTARLWDLATGREIARFEGHGKSVASVAFSPDGARLATASHDKAARLWNLATGREIARLEGHRNFLNCVAFSPDGARLATGAGDRTARLWDLAAGREIVRLDGHGGDVASVAFSPDGALLATGSSDNTARLWDLNSGREIDRLEGHEGRVKSVAVSSDGARLATGSEDDTARLWDLTTGREIARLEGHRLQLLSVAFSPDGARLATASFDRTARLWDLATKREIAQLHGHTGAVSCVMFSPDGVRLATGSHDGTARIWDIKKDYDITPQESHEGNVLSVAFSPDGSRLATGSDDRTARLWDLASGREIARFEGHEADIKSVAFSPDGKRLATTGSLEGTARLWDLASGSEIARLESSEIDSVRLLSCVVFSPDGALLAIGNGSGPVRLWDVVAEQDIAWVDHYTGKSASVAFSPDGARLAIACGGGEVELWHLATGRKITRLKGHENFVSSVAFSPDGALLATGSSDNTARLWDLNSGREVARLEAHRNVVTSLAFSPDGARLATGSWDNTARIWDLASGCEIARLPFGAHVHSVAVRADGCIAVGDAAGRWHLLEFIA</sequence>
<dbReference type="InterPro" id="IPR000157">
    <property type="entry name" value="TIR_dom"/>
</dbReference>